<gene>
    <name evidence="1" type="ORF">PVE_R2G0545</name>
</gene>
<evidence type="ECO:0000313" key="2">
    <source>
        <dbReference type="Proteomes" id="UP000245431"/>
    </source>
</evidence>
<dbReference type="AlphaFoldDB" id="A0A1D3K8Q9"/>
<dbReference type="EMBL" id="LT599584">
    <property type="protein sequence ID" value="SBW84571.1"/>
    <property type="molecule type" value="Genomic_DNA"/>
</dbReference>
<organism evidence="1 2">
    <name type="scientific">Pseudomonas veronii 1YdBTEX2</name>
    <dbReference type="NCBI Taxonomy" id="1295141"/>
    <lineage>
        <taxon>Bacteria</taxon>
        <taxon>Pseudomonadati</taxon>
        <taxon>Pseudomonadota</taxon>
        <taxon>Gammaproteobacteria</taxon>
        <taxon>Pseudomonadales</taxon>
        <taxon>Pseudomonadaceae</taxon>
        <taxon>Pseudomonas</taxon>
    </lineage>
</organism>
<keyword evidence="1" id="KW-0812">Transmembrane</keyword>
<sequence length="139" mass="14397">MHHLRFSSPAVRRFGFTLASAFGATIIAGCAASQGGDESSSYDSAMAQQSIAIRSVQVYKAVPERAIGVRSVMAAACGSDASDFGPDENYILTGLKIKAYKSGANGLALVDIQRMPAPKGDCDVGFSVGGTAKAFTVQQ</sequence>
<keyword evidence="1" id="KW-0472">Membrane</keyword>
<dbReference type="Proteomes" id="UP000245431">
    <property type="component" value="Chromosome PVE_r2"/>
</dbReference>
<dbReference type="PROSITE" id="PS51257">
    <property type="entry name" value="PROKAR_LIPOPROTEIN"/>
    <property type="match status" value="1"/>
</dbReference>
<evidence type="ECO:0000313" key="1">
    <source>
        <dbReference type="EMBL" id="SBW84571.1"/>
    </source>
</evidence>
<accession>A0A1D3K8Q9</accession>
<proteinExistence type="predicted"/>
<protein>
    <submittedName>
        <fullName evidence="1">Putative transmembrane protein</fullName>
    </submittedName>
</protein>
<reference evidence="2" key="1">
    <citation type="submission" date="2016-07" db="EMBL/GenBank/DDBJ databases">
        <authorList>
            <person name="Florea S."/>
            <person name="Webb J.S."/>
            <person name="Jaromczyk J."/>
            <person name="Schardl C.L."/>
        </authorList>
    </citation>
    <scope>NUCLEOTIDE SEQUENCE [LARGE SCALE GENOMIC DNA]</scope>
    <source>
        <strain evidence="2">1YdBTEX2</strain>
    </source>
</reference>
<dbReference type="Gene3D" id="3.30.110.70">
    <property type="entry name" value="Hypothetical protein apc22750. Chain B"/>
    <property type="match status" value="1"/>
</dbReference>
<name>A0A1D3K8Q9_PSEVE</name>